<dbReference type="PROSITE" id="PS50893">
    <property type="entry name" value="ABC_TRANSPORTER_2"/>
    <property type="match status" value="1"/>
</dbReference>
<dbReference type="InterPro" id="IPR027417">
    <property type="entry name" value="P-loop_NTPase"/>
</dbReference>
<evidence type="ECO:0000313" key="6">
    <source>
        <dbReference type="EMBL" id="MPM95338.1"/>
    </source>
</evidence>
<dbReference type="PROSITE" id="PS00211">
    <property type="entry name" value="ABC_TRANSPORTER_1"/>
    <property type="match status" value="1"/>
</dbReference>
<protein>
    <submittedName>
        <fullName evidence="6">Oligopeptide transport ATP-binding protein OppF</fullName>
    </submittedName>
</protein>
<sequence length="253" mass="27424">MYRTGGSLFSKGRVVHAANAVNFDLRRGETLGIVGESGSGKSTVGKCLVGLHGFDSGRILFNGKSLHPGSNFQAVAQGRIQMVFQDPYASLNPRQRIGAAIASGPIAQGVSPVKAKLRALDLLKLVGLKEEAYERFPHEFSGGQRQRIGIARALALEPQLLVADEPVSALDVSVQEQVLKLFAQVRREFGLSMVFITHDLRVAGELCDHVAVMQRGKIVEYGTSQQVLCAPQHEYTRRLIDAIPKLAAEPEIA</sequence>
<accession>A0A645E1R3</accession>
<comment type="caution">
    <text evidence="6">The sequence shown here is derived from an EMBL/GenBank/DDBJ whole genome shotgun (WGS) entry which is preliminary data.</text>
</comment>
<name>A0A645E1R3_9ZZZZ</name>
<comment type="similarity">
    <text evidence="1">Belongs to the ABC transporter superfamily.</text>
</comment>
<dbReference type="SMART" id="SM00382">
    <property type="entry name" value="AAA"/>
    <property type="match status" value="1"/>
</dbReference>
<evidence type="ECO:0000259" key="5">
    <source>
        <dbReference type="PROSITE" id="PS50893"/>
    </source>
</evidence>
<dbReference type="GO" id="GO:0005524">
    <property type="term" value="F:ATP binding"/>
    <property type="evidence" value="ECO:0007669"/>
    <property type="project" value="UniProtKB-KW"/>
</dbReference>
<proteinExistence type="inferred from homology"/>
<dbReference type="InterPro" id="IPR050319">
    <property type="entry name" value="ABC_transp_ATP-bind"/>
</dbReference>
<evidence type="ECO:0000256" key="1">
    <source>
        <dbReference type="ARBA" id="ARBA00005417"/>
    </source>
</evidence>
<dbReference type="PANTHER" id="PTHR43776">
    <property type="entry name" value="TRANSPORT ATP-BINDING PROTEIN"/>
    <property type="match status" value="1"/>
</dbReference>
<dbReference type="PANTHER" id="PTHR43776:SF7">
    <property type="entry name" value="D,D-DIPEPTIDE TRANSPORT ATP-BINDING PROTEIN DDPF-RELATED"/>
    <property type="match status" value="1"/>
</dbReference>
<reference evidence="6" key="1">
    <citation type="submission" date="2019-08" db="EMBL/GenBank/DDBJ databases">
        <authorList>
            <person name="Kucharzyk K."/>
            <person name="Murdoch R.W."/>
            <person name="Higgins S."/>
            <person name="Loffler F."/>
        </authorList>
    </citation>
    <scope>NUCLEOTIDE SEQUENCE</scope>
</reference>
<dbReference type="GO" id="GO:0055085">
    <property type="term" value="P:transmembrane transport"/>
    <property type="evidence" value="ECO:0007669"/>
    <property type="project" value="UniProtKB-ARBA"/>
</dbReference>
<dbReference type="EMBL" id="VSSQ01041851">
    <property type="protein sequence ID" value="MPM95338.1"/>
    <property type="molecule type" value="Genomic_DNA"/>
</dbReference>
<dbReference type="InterPro" id="IPR017871">
    <property type="entry name" value="ABC_transporter-like_CS"/>
</dbReference>
<dbReference type="Gene3D" id="3.40.50.300">
    <property type="entry name" value="P-loop containing nucleotide triphosphate hydrolases"/>
    <property type="match status" value="1"/>
</dbReference>
<feature type="domain" description="ABC transporter" evidence="5">
    <location>
        <begin position="2"/>
        <end position="240"/>
    </location>
</feature>
<organism evidence="6">
    <name type="scientific">bioreactor metagenome</name>
    <dbReference type="NCBI Taxonomy" id="1076179"/>
    <lineage>
        <taxon>unclassified sequences</taxon>
        <taxon>metagenomes</taxon>
        <taxon>ecological metagenomes</taxon>
    </lineage>
</organism>
<dbReference type="GO" id="GO:0016887">
    <property type="term" value="F:ATP hydrolysis activity"/>
    <property type="evidence" value="ECO:0007669"/>
    <property type="project" value="InterPro"/>
</dbReference>
<dbReference type="Pfam" id="PF00005">
    <property type="entry name" value="ABC_tran"/>
    <property type="match status" value="1"/>
</dbReference>
<gene>
    <name evidence="6" type="primary">oppF_62</name>
    <name evidence="6" type="ORF">SDC9_142492</name>
</gene>
<keyword evidence="2" id="KW-0813">Transport</keyword>
<keyword evidence="4 6" id="KW-0067">ATP-binding</keyword>
<dbReference type="InterPro" id="IPR003593">
    <property type="entry name" value="AAA+_ATPase"/>
</dbReference>
<dbReference type="CDD" id="cd03257">
    <property type="entry name" value="ABC_NikE_OppD_transporters"/>
    <property type="match status" value="1"/>
</dbReference>
<keyword evidence="3" id="KW-0547">Nucleotide-binding</keyword>
<evidence type="ECO:0000256" key="3">
    <source>
        <dbReference type="ARBA" id="ARBA00022741"/>
    </source>
</evidence>
<evidence type="ECO:0000256" key="2">
    <source>
        <dbReference type="ARBA" id="ARBA00022448"/>
    </source>
</evidence>
<dbReference type="AlphaFoldDB" id="A0A645E1R3"/>
<dbReference type="InterPro" id="IPR003439">
    <property type="entry name" value="ABC_transporter-like_ATP-bd"/>
</dbReference>
<dbReference type="SUPFAM" id="SSF52540">
    <property type="entry name" value="P-loop containing nucleoside triphosphate hydrolases"/>
    <property type="match status" value="1"/>
</dbReference>
<evidence type="ECO:0000256" key="4">
    <source>
        <dbReference type="ARBA" id="ARBA00022840"/>
    </source>
</evidence>